<dbReference type="GO" id="GO:0005634">
    <property type="term" value="C:nucleus"/>
    <property type="evidence" value="ECO:0007669"/>
    <property type="project" value="UniProtKB-SubCell"/>
</dbReference>
<keyword evidence="4" id="KW-0238">DNA-binding</keyword>
<keyword evidence="6" id="KW-0539">Nucleus</keyword>
<dbReference type="AlphaFoldDB" id="A0A811PW53"/>
<dbReference type="InterPro" id="IPR036638">
    <property type="entry name" value="HLH_DNA-bd_sf"/>
</dbReference>
<keyword evidence="3" id="KW-0805">Transcription regulation</keyword>
<evidence type="ECO:0000256" key="5">
    <source>
        <dbReference type="ARBA" id="ARBA00023163"/>
    </source>
</evidence>
<feature type="region of interest" description="Disordered" evidence="7">
    <location>
        <begin position="452"/>
        <end position="486"/>
    </location>
</feature>
<feature type="region of interest" description="Disordered" evidence="7">
    <location>
        <begin position="248"/>
        <end position="308"/>
    </location>
</feature>
<proteinExistence type="inferred from homology"/>
<evidence type="ECO:0000313" key="9">
    <source>
        <dbReference type="EMBL" id="CAD6250650.1"/>
    </source>
</evidence>
<dbReference type="SUPFAM" id="SSF47459">
    <property type="entry name" value="HLH, helix-loop-helix DNA-binding domain"/>
    <property type="match status" value="1"/>
</dbReference>
<evidence type="ECO:0000256" key="2">
    <source>
        <dbReference type="ARBA" id="ARBA00005510"/>
    </source>
</evidence>
<evidence type="ECO:0000256" key="6">
    <source>
        <dbReference type="ARBA" id="ARBA00023242"/>
    </source>
</evidence>
<feature type="domain" description="BHLH" evidence="8">
    <location>
        <begin position="302"/>
        <end position="351"/>
    </location>
</feature>
<feature type="compositionally biased region" description="Low complexity" evidence="7">
    <location>
        <begin position="380"/>
        <end position="391"/>
    </location>
</feature>
<dbReference type="GO" id="GO:0000978">
    <property type="term" value="F:RNA polymerase II cis-regulatory region sequence-specific DNA binding"/>
    <property type="evidence" value="ECO:0007669"/>
    <property type="project" value="TreeGrafter"/>
</dbReference>
<dbReference type="InterPro" id="IPR011598">
    <property type="entry name" value="bHLH_dom"/>
</dbReference>
<comment type="similarity">
    <text evidence="2">Belongs to the bHLH protein family.</text>
</comment>
<evidence type="ECO:0000256" key="1">
    <source>
        <dbReference type="ARBA" id="ARBA00004123"/>
    </source>
</evidence>
<sequence>MGGFVDPFVPEPAWPQDTMFIGSSWPGSASSLADAAGTYLGAAAAAPDQFHLQTGSSTALLNVSGKEIVSPVELHEQFLSAHVPDDVAQGLNFESDSVLSTPCAISLADSAPVVCSSNDSSGSEQSGLPRFLLGEQPAWPPSTFPQISSLVGEETSQSFGFSAVSNNDLLRDGKTYPQLGNVPSAPLQIHDDVEFNTGKMLSFTQGLGQQLNTSTNFGDLQLGQKELSGLHHLNLSSLVSGQQLSSFNATGATHNPEQSSEVSSGKIGLNAPPFMTRPEVANGNGAAGNGAPKPRVRARRGQATDPHSIAERLRREKISDRMKNLQELVPNSNRTDRASMLEEIIEYVKFLQLQVKVLSMSRLGATEAVVPLLTESQTESSGGLLLSPRSGSGSGRQRSGGGSLSSSEARDGAAFEHEVAQLMESNMTTAMQYLQSKGLCLMPMALASAISDQKGASSAAVQPENGGGAKEMLRAAKPLGSPIQGR</sequence>
<reference evidence="9" key="1">
    <citation type="submission" date="2020-10" db="EMBL/GenBank/DDBJ databases">
        <authorList>
            <person name="Han B."/>
            <person name="Lu T."/>
            <person name="Zhao Q."/>
            <person name="Huang X."/>
            <person name="Zhao Y."/>
        </authorList>
    </citation>
    <scope>NUCLEOTIDE SEQUENCE</scope>
</reference>
<dbReference type="Pfam" id="PF00010">
    <property type="entry name" value="HLH"/>
    <property type="match status" value="1"/>
</dbReference>
<evidence type="ECO:0000313" key="10">
    <source>
        <dbReference type="Proteomes" id="UP000604825"/>
    </source>
</evidence>
<dbReference type="PROSITE" id="PS50888">
    <property type="entry name" value="BHLH"/>
    <property type="match status" value="1"/>
</dbReference>
<dbReference type="InterPro" id="IPR045843">
    <property type="entry name" value="IND-like"/>
</dbReference>
<dbReference type="PANTHER" id="PTHR16223:SF215">
    <property type="entry name" value="OS02G0564700 PROTEIN"/>
    <property type="match status" value="1"/>
</dbReference>
<evidence type="ECO:0000256" key="3">
    <source>
        <dbReference type="ARBA" id="ARBA00023015"/>
    </source>
</evidence>
<feature type="compositionally biased region" description="Gly residues" evidence="7">
    <location>
        <begin position="392"/>
        <end position="403"/>
    </location>
</feature>
<feature type="compositionally biased region" description="Polar residues" evidence="7">
    <location>
        <begin position="248"/>
        <end position="263"/>
    </location>
</feature>
<dbReference type="FunFam" id="4.10.280.10:FF:000017">
    <property type="entry name" value="Transcription factor bHLH66"/>
    <property type="match status" value="1"/>
</dbReference>
<evidence type="ECO:0000256" key="4">
    <source>
        <dbReference type="ARBA" id="ARBA00023125"/>
    </source>
</evidence>
<dbReference type="GO" id="GO:0046983">
    <property type="term" value="F:protein dimerization activity"/>
    <property type="evidence" value="ECO:0007669"/>
    <property type="project" value="InterPro"/>
</dbReference>
<comment type="subcellular location">
    <subcellularLocation>
        <location evidence="1">Nucleus</location>
    </subcellularLocation>
</comment>
<dbReference type="GO" id="GO:0000981">
    <property type="term" value="F:DNA-binding transcription factor activity, RNA polymerase II-specific"/>
    <property type="evidence" value="ECO:0007669"/>
    <property type="project" value="TreeGrafter"/>
</dbReference>
<keyword evidence="5" id="KW-0804">Transcription</keyword>
<keyword evidence="10" id="KW-1185">Reference proteome</keyword>
<dbReference type="Proteomes" id="UP000604825">
    <property type="component" value="Unassembled WGS sequence"/>
</dbReference>
<dbReference type="PANTHER" id="PTHR16223">
    <property type="entry name" value="TRANSCRIPTION FACTOR BHLH83-RELATED"/>
    <property type="match status" value="1"/>
</dbReference>
<name>A0A811PW53_9POAL</name>
<dbReference type="SMART" id="SM00353">
    <property type="entry name" value="HLH"/>
    <property type="match status" value="1"/>
</dbReference>
<dbReference type="OrthoDB" id="2020857at2759"/>
<gene>
    <name evidence="9" type="ORF">NCGR_LOCUS34424</name>
</gene>
<organism evidence="9 10">
    <name type="scientific">Miscanthus lutarioriparius</name>
    <dbReference type="NCBI Taxonomy" id="422564"/>
    <lineage>
        <taxon>Eukaryota</taxon>
        <taxon>Viridiplantae</taxon>
        <taxon>Streptophyta</taxon>
        <taxon>Embryophyta</taxon>
        <taxon>Tracheophyta</taxon>
        <taxon>Spermatophyta</taxon>
        <taxon>Magnoliopsida</taxon>
        <taxon>Liliopsida</taxon>
        <taxon>Poales</taxon>
        <taxon>Poaceae</taxon>
        <taxon>PACMAD clade</taxon>
        <taxon>Panicoideae</taxon>
        <taxon>Andropogonodae</taxon>
        <taxon>Andropogoneae</taxon>
        <taxon>Saccharinae</taxon>
        <taxon>Miscanthus</taxon>
    </lineage>
</organism>
<dbReference type="EMBL" id="CAJGYO010000008">
    <property type="protein sequence ID" value="CAD6250650.1"/>
    <property type="molecule type" value="Genomic_DNA"/>
</dbReference>
<accession>A0A811PW53</accession>
<evidence type="ECO:0000256" key="7">
    <source>
        <dbReference type="SAM" id="MobiDB-lite"/>
    </source>
</evidence>
<dbReference type="Gene3D" id="4.10.280.10">
    <property type="entry name" value="Helix-loop-helix DNA-binding domain"/>
    <property type="match status" value="1"/>
</dbReference>
<evidence type="ECO:0000259" key="8">
    <source>
        <dbReference type="PROSITE" id="PS50888"/>
    </source>
</evidence>
<feature type="region of interest" description="Disordered" evidence="7">
    <location>
        <begin position="377"/>
        <end position="411"/>
    </location>
</feature>
<dbReference type="GO" id="GO:0080147">
    <property type="term" value="P:root hair cell development"/>
    <property type="evidence" value="ECO:0007669"/>
    <property type="project" value="UniProtKB-ARBA"/>
</dbReference>
<protein>
    <recommendedName>
        <fullName evidence="8">BHLH domain-containing protein</fullName>
    </recommendedName>
</protein>
<comment type="caution">
    <text evidence="9">The sequence shown here is derived from an EMBL/GenBank/DDBJ whole genome shotgun (WGS) entry which is preliminary data.</text>
</comment>